<dbReference type="GO" id="GO:0055088">
    <property type="term" value="P:lipid homeostasis"/>
    <property type="evidence" value="ECO:0007669"/>
    <property type="project" value="TreeGrafter"/>
</dbReference>
<reference evidence="13" key="2">
    <citation type="submission" date="2025-09" db="UniProtKB">
        <authorList>
            <consortium name="Ensembl"/>
        </authorList>
    </citation>
    <scope>IDENTIFICATION</scope>
</reference>
<dbReference type="Gene3D" id="2.40.110.10">
    <property type="entry name" value="Butyryl-CoA Dehydrogenase, subunit A, domain 2"/>
    <property type="match status" value="2"/>
</dbReference>
<dbReference type="InterPro" id="IPR002655">
    <property type="entry name" value="Acyl-CoA_oxidase_C"/>
</dbReference>
<evidence type="ECO:0000313" key="14">
    <source>
        <dbReference type="Proteomes" id="UP000472270"/>
    </source>
</evidence>
<reference evidence="13" key="1">
    <citation type="submission" date="2025-08" db="UniProtKB">
        <authorList>
            <consortium name="Ensembl"/>
        </authorList>
    </citation>
    <scope>IDENTIFICATION</scope>
</reference>
<dbReference type="GO" id="GO:0016402">
    <property type="term" value="F:pristanoyl-CoA oxidase activity"/>
    <property type="evidence" value="ECO:0007669"/>
    <property type="project" value="TreeGrafter"/>
</dbReference>
<evidence type="ECO:0000256" key="6">
    <source>
        <dbReference type="ARBA" id="ARBA00022827"/>
    </source>
</evidence>
<evidence type="ECO:0000256" key="10">
    <source>
        <dbReference type="ARBA" id="ARBA00023140"/>
    </source>
</evidence>
<evidence type="ECO:0000313" key="13">
    <source>
        <dbReference type="Ensembl" id="ENSSRHP00000077739.1"/>
    </source>
</evidence>
<dbReference type="SUPFAM" id="SSF56645">
    <property type="entry name" value="Acyl-CoA dehydrogenase NM domain-like"/>
    <property type="match status" value="1"/>
</dbReference>
<dbReference type="Ensembl" id="ENSSRHT00000079852.1">
    <property type="protein sequence ID" value="ENSSRHP00000077739.1"/>
    <property type="gene ID" value="ENSSRHG00000038564.1"/>
</dbReference>
<dbReference type="Pfam" id="PF01756">
    <property type="entry name" value="ACOX"/>
    <property type="match status" value="1"/>
</dbReference>
<evidence type="ECO:0000259" key="12">
    <source>
        <dbReference type="Pfam" id="PF22924"/>
    </source>
</evidence>
<protein>
    <submittedName>
        <fullName evidence="13">Acyl-CoA oxidase 3, pristanoyl</fullName>
    </submittedName>
</protein>
<evidence type="ECO:0000256" key="2">
    <source>
        <dbReference type="ARBA" id="ARBA00004275"/>
    </source>
</evidence>
<keyword evidence="14" id="KW-1185">Reference proteome</keyword>
<dbReference type="GO" id="GO:0033540">
    <property type="term" value="P:fatty acid beta-oxidation using acyl-CoA oxidase"/>
    <property type="evidence" value="ECO:0007669"/>
    <property type="project" value="TreeGrafter"/>
</dbReference>
<dbReference type="Gene3D" id="1.20.140.10">
    <property type="entry name" value="Butyryl-CoA Dehydrogenase, subunit A, domain 3"/>
    <property type="match status" value="2"/>
</dbReference>
<comment type="similarity">
    <text evidence="4">Belongs to the acyl-CoA oxidase family.</text>
</comment>
<evidence type="ECO:0000256" key="1">
    <source>
        <dbReference type="ARBA" id="ARBA00001974"/>
    </source>
</evidence>
<dbReference type="GO" id="GO:0005777">
    <property type="term" value="C:peroxisome"/>
    <property type="evidence" value="ECO:0007669"/>
    <property type="project" value="UniProtKB-SubCell"/>
</dbReference>
<feature type="domain" description="Acyl-CoA oxidase C-alpha1" evidence="12">
    <location>
        <begin position="212"/>
        <end position="271"/>
    </location>
</feature>
<evidence type="ECO:0000256" key="7">
    <source>
        <dbReference type="ARBA" id="ARBA00022832"/>
    </source>
</evidence>
<dbReference type="FunFam" id="1.20.140.10:FF:000007">
    <property type="entry name" value="Acyl-coenzyme A oxidase"/>
    <property type="match status" value="1"/>
</dbReference>
<comment type="subcellular location">
    <subcellularLocation>
        <location evidence="2">Peroxisome</location>
    </subcellularLocation>
</comment>
<keyword evidence="8" id="KW-0560">Oxidoreductase</keyword>
<dbReference type="InterPro" id="IPR012258">
    <property type="entry name" value="Acyl-CoA_oxidase"/>
</dbReference>
<proteinExistence type="inferred from homology"/>
<dbReference type="InterPro" id="IPR046373">
    <property type="entry name" value="Acyl-CoA_Oxase/DH_mid-dom_sf"/>
</dbReference>
<evidence type="ECO:0000256" key="3">
    <source>
        <dbReference type="ARBA" id="ARBA00005189"/>
    </source>
</evidence>
<dbReference type="PANTHER" id="PTHR10909:SF390">
    <property type="entry name" value="PEROXISOMAL ACYL-COENZYME A OXIDASE 3"/>
    <property type="match status" value="1"/>
</dbReference>
<evidence type="ECO:0000256" key="5">
    <source>
        <dbReference type="ARBA" id="ARBA00022630"/>
    </source>
</evidence>
<keyword evidence="6" id="KW-0274">FAD</keyword>
<evidence type="ECO:0000259" key="11">
    <source>
        <dbReference type="Pfam" id="PF01756"/>
    </source>
</evidence>
<keyword evidence="9" id="KW-0443">Lipid metabolism</keyword>
<evidence type="ECO:0000256" key="9">
    <source>
        <dbReference type="ARBA" id="ARBA00023098"/>
    </source>
</evidence>
<dbReference type="Proteomes" id="UP000472270">
    <property type="component" value="Unassembled WGS sequence"/>
</dbReference>
<sequence length="476" mass="53741">MDEGIPDLPSGPLDIYRKKASFSWKEMLWFLEGDEIIAFKQDLFRALESDPLFAWQTGEDIPVEQKREITFRRCKQLFKYDFVTRDDTFGCFALTELSHGSNTRAMRTTARYDPNFEAAKFWLYTPDGQCHGLHSFVVQVRDPKTLLAMPGVMVGDMGKKLGQNGLDNGFAVFHNVRIPRENLLNKTGDVTPDGRYVSPFKDPNKRFGASLGALSGGRVGITRMALVNLKLAVTVAVRFSATRKQFGPKEDEEIPVLEYQLQVQNTDTLLQWKHFMTEENSLSLHQEDPRQVIRKGRIESPLETVNFLEDMNSILQSKFTVGSVEECMNSAGTLQRFDLKILVCVYYCRSLAIDEQTPAALRSVLGRLCALYGLWTLTNHMAILYQGGYFSGRQPVDFFHTAILTLCGQLKDDAVVLVDVIAPPDFILSSPIGKADGEVRECIHRHTSAHEEEASPVLHCDCGITRVDKCLRELQK</sequence>
<evidence type="ECO:0000256" key="4">
    <source>
        <dbReference type="ARBA" id="ARBA00006288"/>
    </source>
</evidence>
<dbReference type="InterPro" id="IPR055060">
    <property type="entry name" value="ACOX_C_alpha1"/>
</dbReference>
<keyword evidence="10" id="KW-0576">Peroxisome</keyword>
<name>A0A673LK70_9TELE</name>
<comment type="pathway">
    <text evidence="3">Lipid metabolism.</text>
</comment>
<dbReference type="GO" id="GO:0071949">
    <property type="term" value="F:FAD binding"/>
    <property type="evidence" value="ECO:0007669"/>
    <property type="project" value="InterPro"/>
</dbReference>
<dbReference type="Pfam" id="PF22924">
    <property type="entry name" value="ACOX_C_alpha1"/>
    <property type="match status" value="1"/>
</dbReference>
<comment type="cofactor">
    <cofactor evidence="1">
        <name>FAD</name>
        <dbReference type="ChEBI" id="CHEBI:57692"/>
    </cofactor>
</comment>
<organism evidence="13 14">
    <name type="scientific">Sinocyclocheilus rhinocerous</name>
    <dbReference type="NCBI Taxonomy" id="307959"/>
    <lineage>
        <taxon>Eukaryota</taxon>
        <taxon>Metazoa</taxon>
        <taxon>Chordata</taxon>
        <taxon>Craniata</taxon>
        <taxon>Vertebrata</taxon>
        <taxon>Euteleostomi</taxon>
        <taxon>Actinopterygii</taxon>
        <taxon>Neopterygii</taxon>
        <taxon>Teleostei</taxon>
        <taxon>Ostariophysi</taxon>
        <taxon>Cypriniformes</taxon>
        <taxon>Cyprinidae</taxon>
        <taxon>Cyprininae</taxon>
        <taxon>Sinocyclocheilus</taxon>
    </lineage>
</organism>
<keyword evidence="5" id="KW-0285">Flavoprotein</keyword>
<accession>A0A673LK70</accession>
<feature type="domain" description="Acyl-CoA oxidase C-terminal" evidence="11">
    <location>
        <begin position="341"/>
        <end position="443"/>
    </location>
</feature>
<dbReference type="InterPro" id="IPR009100">
    <property type="entry name" value="AcylCoA_DH/oxidase_NM_dom_sf"/>
</dbReference>
<keyword evidence="7" id="KW-0276">Fatty acid metabolism</keyword>
<dbReference type="GO" id="GO:0005504">
    <property type="term" value="F:fatty acid binding"/>
    <property type="evidence" value="ECO:0007669"/>
    <property type="project" value="TreeGrafter"/>
</dbReference>
<dbReference type="PANTHER" id="PTHR10909">
    <property type="entry name" value="ELECTRON TRANSPORT OXIDOREDUCTASE"/>
    <property type="match status" value="1"/>
</dbReference>
<dbReference type="InterPro" id="IPR036250">
    <property type="entry name" value="AcylCo_DH-like_C"/>
</dbReference>
<dbReference type="SUPFAM" id="SSF47203">
    <property type="entry name" value="Acyl-CoA dehydrogenase C-terminal domain-like"/>
    <property type="match status" value="2"/>
</dbReference>
<dbReference type="AlphaFoldDB" id="A0A673LK70"/>
<evidence type="ECO:0000256" key="8">
    <source>
        <dbReference type="ARBA" id="ARBA00023002"/>
    </source>
</evidence>